<evidence type="ECO:0000313" key="6">
    <source>
        <dbReference type="Proteomes" id="UP001596337"/>
    </source>
</evidence>
<protein>
    <submittedName>
        <fullName evidence="5">SDR family NAD(P)-dependent oxidoreductase</fullName>
    </submittedName>
</protein>
<dbReference type="PANTHER" id="PTHR24322:SF736">
    <property type="entry name" value="RETINOL DEHYDROGENASE 10"/>
    <property type="match status" value="1"/>
</dbReference>
<accession>A0ABW2BWW2</accession>
<dbReference type="InterPro" id="IPR002347">
    <property type="entry name" value="SDR_fam"/>
</dbReference>
<dbReference type="InterPro" id="IPR057326">
    <property type="entry name" value="KR_dom"/>
</dbReference>
<feature type="domain" description="Ketoreductase" evidence="4">
    <location>
        <begin position="8"/>
        <end position="184"/>
    </location>
</feature>
<dbReference type="PROSITE" id="PS00061">
    <property type="entry name" value="ADH_SHORT"/>
    <property type="match status" value="1"/>
</dbReference>
<keyword evidence="2" id="KW-0560">Oxidoreductase</keyword>
<keyword evidence="6" id="KW-1185">Reference proteome</keyword>
<name>A0ABW2BWW2_9PSEU</name>
<comment type="similarity">
    <text evidence="1 3">Belongs to the short-chain dehydrogenases/reductases (SDR) family.</text>
</comment>
<evidence type="ECO:0000256" key="3">
    <source>
        <dbReference type="RuleBase" id="RU000363"/>
    </source>
</evidence>
<dbReference type="NCBIfam" id="NF005878">
    <property type="entry name" value="PRK07825.1"/>
    <property type="match status" value="1"/>
</dbReference>
<evidence type="ECO:0000259" key="4">
    <source>
        <dbReference type="SMART" id="SM00822"/>
    </source>
</evidence>
<reference evidence="6" key="1">
    <citation type="journal article" date="2019" name="Int. J. Syst. Evol. Microbiol.">
        <title>The Global Catalogue of Microorganisms (GCM) 10K type strain sequencing project: providing services to taxonomists for standard genome sequencing and annotation.</title>
        <authorList>
            <consortium name="The Broad Institute Genomics Platform"/>
            <consortium name="The Broad Institute Genome Sequencing Center for Infectious Disease"/>
            <person name="Wu L."/>
            <person name="Ma J."/>
        </authorList>
    </citation>
    <scope>NUCLEOTIDE SEQUENCE [LARGE SCALE GENOMIC DNA]</scope>
    <source>
        <strain evidence="6">KCTC 32255</strain>
    </source>
</reference>
<dbReference type="Gene3D" id="3.40.50.720">
    <property type="entry name" value="NAD(P)-binding Rossmann-like Domain"/>
    <property type="match status" value="1"/>
</dbReference>
<dbReference type="InterPro" id="IPR036291">
    <property type="entry name" value="NAD(P)-bd_dom_sf"/>
</dbReference>
<evidence type="ECO:0000313" key="5">
    <source>
        <dbReference type="EMBL" id="MFC6866810.1"/>
    </source>
</evidence>
<dbReference type="PRINTS" id="PR00081">
    <property type="entry name" value="GDHRDH"/>
</dbReference>
<proteinExistence type="inferred from homology"/>
<dbReference type="CDD" id="cd05233">
    <property type="entry name" value="SDR_c"/>
    <property type="match status" value="1"/>
</dbReference>
<dbReference type="PRINTS" id="PR00080">
    <property type="entry name" value="SDRFAMILY"/>
</dbReference>
<dbReference type="RefSeq" id="WP_345405843.1">
    <property type="nucleotide sequence ID" value="NZ_BAABLA010000121.1"/>
</dbReference>
<dbReference type="SUPFAM" id="SSF51735">
    <property type="entry name" value="NAD(P)-binding Rossmann-fold domains"/>
    <property type="match status" value="1"/>
</dbReference>
<dbReference type="EMBL" id="JBHSXX010000001">
    <property type="protein sequence ID" value="MFC6866810.1"/>
    <property type="molecule type" value="Genomic_DNA"/>
</dbReference>
<comment type="caution">
    <text evidence="5">The sequence shown here is derived from an EMBL/GenBank/DDBJ whole genome shotgun (WGS) entry which is preliminary data.</text>
</comment>
<dbReference type="InterPro" id="IPR020904">
    <property type="entry name" value="Sc_DH/Rdtase_CS"/>
</dbReference>
<gene>
    <name evidence="5" type="ORF">ACFQGD_06585</name>
</gene>
<evidence type="ECO:0000256" key="2">
    <source>
        <dbReference type="ARBA" id="ARBA00023002"/>
    </source>
</evidence>
<sequence>MAHSLADKVIAVTGGARGIGAATAAALTRAGATVAIGDLEPEAANAGHHALALRVDVTDRDGLTAFLDTVEQQLGPIDVLINNAGIMPLARIEDEADTTTERILAINLHAVIHGSREAIVRMRPRGGGHIVNVASAAAKIPFPGGATYAATKSGVFGFSEAIRAELHGSGIDVSCVLPGFVQTELAAGLTGVPGFAPITADDVAETIINTLRRPRFEVYVPRRIGPALRFGALTGRRFSEWLQRVLRAETPMLAAVGSPERKAYEQRVTTRRKGTR</sequence>
<dbReference type="Pfam" id="PF00106">
    <property type="entry name" value="adh_short"/>
    <property type="match status" value="1"/>
</dbReference>
<organism evidence="5 6">
    <name type="scientific">Haloechinothrix salitolerans</name>
    <dbReference type="NCBI Taxonomy" id="926830"/>
    <lineage>
        <taxon>Bacteria</taxon>
        <taxon>Bacillati</taxon>
        <taxon>Actinomycetota</taxon>
        <taxon>Actinomycetes</taxon>
        <taxon>Pseudonocardiales</taxon>
        <taxon>Pseudonocardiaceae</taxon>
        <taxon>Haloechinothrix</taxon>
    </lineage>
</organism>
<dbReference type="SMART" id="SM00822">
    <property type="entry name" value="PKS_KR"/>
    <property type="match status" value="1"/>
</dbReference>
<evidence type="ECO:0000256" key="1">
    <source>
        <dbReference type="ARBA" id="ARBA00006484"/>
    </source>
</evidence>
<dbReference type="Proteomes" id="UP001596337">
    <property type="component" value="Unassembled WGS sequence"/>
</dbReference>
<dbReference type="PANTHER" id="PTHR24322">
    <property type="entry name" value="PKSB"/>
    <property type="match status" value="1"/>
</dbReference>